<feature type="region of interest" description="Disordered" evidence="1">
    <location>
        <begin position="1"/>
        <end position="39"/>
    </location>
</feature>
<reference evidence="2" key="1">
    <citation type="submission" date="2018-05" db="EMBL/GenBank/DDBJ databases">
        <authorList>
            <person name="Lanie J.A."/>
            <person name="Ng W.-L."/>
            <person name="Kazmierczak K.M."/>
            <person name="Andrzejewski T.M."/>
            <person name="Davidsen T.M."/>
            <person name="Wayne K.J."/>
            <person name="Tettelin H."/>
            <person name="Glass J.I."/>
            <person name="Rusch D."/>
            <person name="Podicherti R."/>
            <person name="Tsui H.-C.T."/>
            <person name="Winkler M.E."/>
        </authorList>
    </citation>
    <scope>NUCLEOTIDE SEQUENCE</scope>
</reference>
<proteinExistence type="predicted"/>
<protein>
    <submittedName>
        <fullName evidence="2">Uncharacterized protein</fullName>
    </submittedName>
</protein>
<dbReference type="AlphaFoldDB" id="A0A382MVV1"/>
<gene>
    <name evidence="2" type="ORF">METZ01_LOCUS304771</name>
</gene>
<accession>A0A382MVV1</accession>
<dbReference type="EMBL" id="UINC01095660">
    <property type="protein sequence ID" value="SVC51917.1"/>
    <property type="molecule type" value="Genomic_DNA"/>
</dbReference>
<organism evidence="2">
    <name type="scientific">marine metagenome</name>
    <dbReference type="NCBI Taxonomy" id="408172"/>
    <lineage>
        <taxon>unclassified sequences</taxon>
        <taxon>metagenomes</taxon>
        <taxon>ecological metagenomes</taxon>
    </lineage>
</organism>
<feature type="non-terminal residue" evidence="2">
    <location>
        <position position="1"/>
    </location>
</feature>
<feature type="non-terminal residue" evidence="2">
    <location>
        <position position="39"/>
    </location>
</feature>
<evidence type="ECO:0000256" key="1">
    <source>
        <dbReference type="SAM" id="MobiDB-lite"/>
    </source>
</evidence>
<evidence type="ECO:0000313" key="2">
    <source>
        <dbReference type="EMBL" id="SVC51917.1"/>
    </source>
</evidence>
<feature type="compositionally biased region" description="Basic residues" evidence="1">
    <location>
        <begin position="1"/>
        <end position="13"/>
    </location>
</feature>
<sequence>SATRPSAKRMQRKKPSEKEPGPWQPSAQKNGPPKKRGNA</sequence>
<name>A0A382MVV1_9ZZZZ</name>